<organism evidence="1">
    <name type="scientific">Arundo donax</name>
    <name type="common">Giant reed</name>
    <name type="synonym">Donax arundinaceus</name>
    <dbReference type="NCBI Taxonomy" id="35708"/>
    <lineage>
        <taxon>Eukaryota</taxon>
        <taxon>Viridiplantae</taxon>
        <taxon>Streptophyta</taxon>
        <taxon>Embryophyta</taxon>
        <taxon>Tracheophyta</taxon>
        <taxon>Spermatophyta</taxon>
        <taxon>Magnoliopsida</taxon>
        <taxon>Liliopsida</taxon>
        <taxon>Poales</taxon>
        <taxon>Poaceae</taxon>
        <taxon>PACMAD clade</taxon>
        <taxon>Arundinoideae</taxon>
        <taxon>Arundineae</taxon>
        <taxon>Arundo</taxon>
    </lineage>
</organism>
<evidence type="ECO:0000313" key="1">
    <source>
        <dbReference type="EMBL" id="JAD59392.1"/>
    </source>
</evidence>
<accession>A0A0A9BJC7</accession>
<dbReference type="EMBL" id="GBRH01238503">
    <property type="protein sequence ID" value="JAD59392.1"/>
    <property type="molecule type" value="Transcribed_RNA"/>
</dbReference>
<dbReference type="AlphaFoldDB" id="A0A0A9BJC7"/>
<protein>
    <submittedName>
        <fullName evidence="1">Uncharacterized protein</fullName>
    </submittedName>
</protein>
<reference evidence="1" key="2">
    <citation type="journal article" date="2015" name="Data Brief">
        <title>Shoot transcriptome of the giant reed, Arundo donax.</title>
        <authorList>
            <person name="Barrero R.A."/>
            <person name="Guerrero F.D."/>
            <person name="Moolhuijzen P."/>
            <person name="Goolsby J.A."/>
            <person name="Tidwell J."/>
            <person name="Bellgard S.E."/>
            <person name="Bellgard M.I."/>
        </authorList>
    </citation>
    <scope>NUCLEOTIDE SEQUENCE</scope>
    <source>
        <tissue evidence="1">Shoot tissue taken approximately 20 cm above the soil surface</tissue>
    </source>
</reference>
<proteinExistence type="predicted"/>
<sequence length="54" mass="6284">MRSTHAVYKLFTSAPMRSASQVEGRNKCTCTTLHLHELLCLDFELLMEWVKEEV</sequence>
<name>A0A0A9BJC7_ARUDO</name>
<reference evidence="1" key="1">
    <citation type="submission" date="2014-09" db="EMBL/GenBank/DDBJ databases">
        <authorList>
            <person name="Magalhaes I.L.F."/>
            <person name="Oliveira U."/>
            <person name="Santos F.R."/>
            <person name="Vidigal T.H.D.A."/>
            <person name="Brescovit A.D."/>
            <person name="Santos A.J."/>
        </authorList>
    </citation>
    <scope>NUCLEOTIDE SEQUENCE</scope>
    <source>
        <tissue evidence="1">Shoot tissue taken approximately 20 cm above the soil surface</tissue>
    </source>
</reference>